<feature type="signal peptide" evidence="1">
    <location>
        <begin position="1"/>
        <end position="22"/>
    </location>
</feature>
<organism evidence="2 3">
    <name type="scientific">Candidatus Thiodiazotropha taylori</name>
    <dbReference type="NCBI Taxonomy" id="2792791"/>
    <lineage>
        <taxon>Bacteria</taxon>
        <taxon>Pseudomonadati</taxon>
        <taxon>Pseudomonadota</taxon>
        <taxon>Gammaproteobacteria</taxon>
        <taxon>Chromatiales</taxon>
        <taxon>Sedimenticolaceae</taxon>
        <taxon>Candidatus Thiodiazotropha</taxon>
    </lineage>
</organism>
<accession>A0A944MC83</accession>
<evidence type="ECO:0008006" key="4">
    <source>
        <dbReference type="Google" id="ProtNLM"/>
    </source>
</evidence>
<proteinExistence type="predicted"/>
<dbReference type="AlphaFoldDB" id="A0A944MC83"/>
<evidence type="ECO:0000313" key="2">
    <source>
        <dbReference type="EMBL" id="MBT2989243.1"/>
    </source>
</evidence>
<dbReference type="Proteomes" id="UP000770889">
    <property type="component" value="Unassembled WGS sequence"/>
</dbReference>
<evidence type="ECO:0000313" key="3">
    <source>
        <dbReference type="Proteomes" id="UP000770889"/>
    </source>
</evidence>
<keyword evidence="1" id="KW-0732">Signal</keyword>
<reference evidence="2 3" key="1">
    <citation type="submission" date="2021-05" db="EMBL/GenBank/DDBJ databases">
        <title>Genetic and Functional Diversity in Clade A Lucinid endosymbionts from the Bahamas.</title>
        <authorList>
            <person name="Giani N.M."/>
            <person name="Engel A.S."/>
            <person name="Campbell B.J."/>
        </authorList>
    </citation>
    <scope>NUCLEOTIDE SEQUENCE [LARGE SCALE GENOMIC DNA]</scope>
    <source>
        <strain evidence="2">LUC16012Gg_MoonRockCtena</strain>
    </source>
</reference>
<protein>
    <recommendedName>
        <fullName evidence="4">Secreted protein</fullName>
    </recommendedName>
</protein>
<dbReference type="EMBL" id="JAHHGM010000007">
    <property type="protein sequence ID" value="MBT2989243.1"/>
    <property type="molecule type" value="Genomic_DNA"/>
</dbReference>
<evidence type="ECO:0000256" key="1">
    <source>
        <dbReference type="SAM" id="SignalP"/>
    </source>
</evidence>
<gene>
    <name evidence="2" type="ORF">KME65_09790</name>
</gene>
<name>A0A944MC83_9GAMM</name>
<sequence length="96" mass="10794">MARRSLAATILLCAVLTPHLHAREAVCHIHAPDDYTPFSNQPLVIPSVGDRTACEQLNRERFGSRGRCHCTQDAIGMERRGPMDFRRMNEQPGQLP</sequence>
<feature type="chain" id="PRO_5037714013" description="Secreted protein" evidence="1">
    <location>
        <begin position="23"/>
        <end position="96"/>
    </location>
</feature>
<comment type="caution">
    <text evidence="2">The sequence shown here is derived from an EMBL/GenBank/DDBJ whole genome shotgun (WGS) entry which is preliminary data.</text>
</comment>